<dbReference type="Proteomes" id="UP000199564">
    <property type="component" value="Unassembled WGS sequence"/>
</dbReference>
<evidence type="ECO:0000313" key="2">
    <source>
        <dbReference type="Proteomes" id="UP000199564"/>
    </source>
</evidence>
<protein>
    <submittedName>
        <fullName evidence="1">Uncharacterized protein</fullName>
    </submittedName>
</protein>
<keyword evidence="2" id="KW-1185">Reference proteome</keyword>
<sequence>MGNFLDDLLGKVFKGSGKTPVNYKENFAVKTEDLEEIDAWLDSDEGNTLMNLIYKNYHLKRSQINASPQVHIFQSPYANGFAVTYDSPLTQKSFSNLFLAFSRRVLALGYQQVSLDRKLEEINEQVKSTEKFYLKPPLQAPAENELISQLYGNVSIEKVTIDNQPSYLKLLVTVYSDRLYQNAKPFDQLMDRLFNAT</sequence>
<dbReference type="STRING" id="226506.SAMN04488519_108152"/>
<accession>A0A1I5I9Q9</accession>
<proteinExistence type="predicted"/>
<reference evidence="2" key="1">
    <citation type="submission" date="2016-10" db="EMBL/GenBank/DDBJ databases">
        <authorList>
            <person name="Varghese N."/>
            <person name="Submissions S."/>
        </authorList>
    </citation>
    <scope>NUCLEOTIDE SEQUENCE [LARGE SCALE GENOMIC DNA]</scope>
    <source>
        <strain evidence="2">DSM 15282</strain>
    </source>
</reference>
<evidence type="ECO:0000313" key="1">
    <source>
        <dbReference type="EMBL" id="SFO56930.1"/>
    </source>
</evidence>
<dbReference type="EMBL" id="FOVW01000008">
    <property type="protein sequence ID" value="SFO56930.1"/>
    <property type="molecule type" value="Genomic_DNA"/>
</dbReference>
<dbReference type="AlphaFoldDB" id="A0A1I5I9Q9"/>
<dbReference type="RefSeq" id="WP_091654902.1">
    <property type="nucleotide sequence ID" value="NZ_FOVW01000008.1"/>
</dbReference>
<organism evidence="1 2">
    <name type="scientific">Algoriphagus ornithinivorans</name>
    <dbReference type="NCBI Taxonomy" id="226506"/>
    <lineage>
        <taxon>Bacteria</taxon>
        <taxon>Pseudomonadati</taxon>
        <taxon>Bacteroidota</taxon>
        <taxon>Cytophagia</taxon>
        <taxon>Cytophagales</taxon>
        <taxon>Cyclobacteriaceae</taxon>
        <taxon>Algoriphagus</taxon>
    </lineage>
</organism>
<name>A0A1I5I9Q9_9BACT</name>
<gene>
    <name evidence="1" type="ORF">SAMN04488519_108152</name>
</gene>